<comment type="catalytic activity">
    <reaction evidence="10">
        <text>thymidine + phosphate = 2-deoxy-alpha-D-ribose 1-phosphate + thymine</text>
        <dbReference type="Rhea" id="RHEA:16037"/>
        <dbReference type="ChEBI" id="CHEBI:17748"/>
        <dbReference type="ChEBI" id="CHEBI:17821"/>
        <dbReference type="ChEBI" id="CHEBI:43474"/>
        <dbReference type="ChEBI" id="CHEBI:57259"/>
        <dbReference type="EC" id="2.4.2.2"/>
    </reaction>
</comment>
<sequence>MNMYDLITVKKRGGALVCDELSYMIGGYVAGEIPDYQMSAMLMAIYFNGMTPEETTNLTKIMAASGDRIDLSAIDGIKIDKHSTGGVGDKTTLIVSPIVAACGCYAPKMSGRGLGHTGGTVDKLESIPGFRTDLTQEEFLAVVRDCRMSLIAQAGTLARADKLLYALRDVTATVDSIPLIASSIMSKKLACGADAVLLDVKVGRGAFMKTAEEARTLAALMVDIGRQAGLPTAALLTNMDVPLGNAVGNSLEVIEAMAVLRGAGSADLREVSLSLATEMLRLAGIGTREECRTRAEAAVADGSAFETFARMTAAQGGDTAVLDDPRKFPQAKHQCVLTAKETGYIARLDAETVGRAAVLLGAGRADKNAAIDHAAGIYLDKKYGDPVTMGDALATLYAESEERLTAGLARLGDAYAIDAVSPAPQKLIYGTVDAEGYHDR</sequence>
<dbReference type="AlphaFoldDB" id="E7N3M1"/>
<evidence type="ECO:0000256" key="8">
    <source>
        <dbReference type="ARBA" id="ARBA00022679"/>
    </source>
</evidence>
<dbReference type="PIRSF" id="PIRSF000478">
    <property type="entry name" value="TP_PyNP"/>
    <property type="match status" value="1"/>
</dbReference>
<dbReference type="SUPFAM" id="SSF47648">
    <property type="entry name" value="Nucleoside phosphorylase/phosphoribosyltransferase N-terminal domain"/>
    <property type="match status" value="1"/>
</dbReference>
<dbReference type="RefSeq" id="WP_009350257.1">
    <property type="nucleotide sequence ID" value="NZ_GL638147.1"/>
</dbReference>
<dbReference type="InterPro" id="IPR017872">
    <property type="entry name" value="Pyrmidine_PPase_CS"/>
</dbReference>
<keyword evidence="8 12" id="KW-0808">Transferase</keyword>
<dbReference type="STRING" id="749551.HMPREF9555_01611"/>
<gene>
    <name evidence="12" type="primary">pyn</name>
    <name evidence="12" type="ORF">HMPREF9555_01611</name>
</gene>
<dbReference type="GO" id="GO:0047847">
    <property type="term" value="F:deoxyuridine phosphorylase activity"/>
    <property type="evidence" value="ECO:0007669"/>
    <property type="project" value="RHEA"/>
</dbReference>
<dbReference type="InterPro" id="IPR035902">
    <property type="entry name" value="Nuc_phospho_transferase"/>
</dbReference>
<dbReference type="GO" id="GO:0006213">
    <property type="term" value="P:pyrimidine nucleoside metabolic process"/>
    <property type="evidence" value="ECO:0007669"/>
    <property type="project" value="InterPro"/>
</dbReference>
<evidence type="ECO:0000313" key="12">
    <source>
        <dbReference type="EMBL" id="EFW29206.1"/>
    </source>
</evidence>
<evidence type="ECO:0000256" key="5">
    <source>
        <dbReference type="ARBA" id="ARBA00011889"/>
    </source>
</evidence>
<evidence type="ECO:0000256" key="10">
    <source>
        <dbReference type="ARBA" id="ARBA00048525"/>
    </source>
</evidence>
<dbReference type="InterPro" id="IPR036566">
    <property type="entry name" value="PYNP-like_C_sf"/>
</dbReference>
<dbReference type="InterPro" id="IPR013102">
    <property type="entry name" value="PYNP_C"/>
</dbReference>
<dbReference type="Gene3D" id="1.20.970.10">
    <property type="entry name" value="Transferase, Pyrimidine Nucleoside Phosphorylase, Chain C"/>
    <property type="match status" value="1"/>
</dbReference>
<protein>
    <recommendedName>
        <fullName evidence="6">Pyrimidine-nucleoside phosphorylase</fullName>
        <ecNumber evidence="5">2.4.2.2</ecNumber>
    </recommendedName>
</protein>
<dbReference type="InterPro" id="IPR036320">
    <property type="entry name" value="Glycosyl_Trfase_fam3_N_dom_sf"/>
</dbReference>
<dbReference type="GO" id="GO:0005829">
    <property type="term" value="C:cytosol"/>
    <property type="evidence" value="ECO:0007669"/>
    <property type="project" value="TreeGrafter"/>
</dbReference>
<dbReference type="InterPro" id="IPR018090">
    <property type="entry name" value="Pyrmidine_PPas_bac/euk"/>
</dbReference>
<dbReference type="InterPro" id="IPR017459">
    <property type="entry name" value="Glycosyl_Trfase_fam3_N_dom"/>
</dbReference>
<name>E7N3M1_9FIRM</name>
<evidence type="ECO:0000256" key="9">
    <source>
        <dbReference type="ARBA" id="ARBA00048453"/>
    </source>
</evidence>
<evidence type="ECO:0000256" key="7">
    <source>
        <dbReference type="ARBA" id="ARBA00022676"/>
    </source>
</evidence>
<accession>E7N3M1</accession>
<comment type="subunit">
    <text evidence="4">Homodimer.</text>
</comment>
<dbReference type="GO" id="GO:0009032">
    <property type="term" value="F:thymidine phosphorylase activity"/>
    <property type="evidence" value="ECO:0007669"/>
    <property type="project" value="TreeGrafter"/>
</dbReference>
<dbReference type="GO" id="GO:0004850">
    <property type="term" value="F:uridine phosphorylase activity"/>
    <property type="evidence" value="ECO:0007669"/>
    <property type="project" value="RHEA"/>
</dbReference>
<dbReference type="InterPro" id="IPR000312">
    <property type="entry name" value="Glycosyl_Trfase_fam3"/>
</dbReference>
<dbReference type="FunFam" id="3.40.1030.10:FF:000003">
    <property type="entry name" value="Pyrimidine-nucleoside phosphorylase"/>
    <property type="match status" value="1"/>
</dbReference>
<dbReference type="SMART" id="SM00941">
    <property type="entry name" value="PYNP_C"/>
    <property type="match status" value="1"/>
</dbReference>
<evidence type="ECO:0000256" key="3">
    <source>
        <dbReference type="ARBA" id="ARBA00006915"/>
    </source>
</evidence>
<evidence type="ECO:0000256" key="2">
    <source>
        <dbReference type="ARBA" id="ARBA00003877"/>
    </source>
</evidence>
<dbReference type="PANTHER" id="PTHR10515:SF0">
    <property type="entry name" value="THYMIDINE PHOSPHORYLASE"/>
    <property type="match status" value="1"/>
</dbReference>
<comment type="similarity">
    <text evidence="3">Belongs to the thymidine/pyrimidine-nucleoside phosphorylase family.</text>
</comment>
<comment type="catalytic activity">
    <reaction evidence="9">
        <text>uridine + phosphate = alpha-D-ribose 1-phosphate + uracil</text>
        <dbReference type="Rhea" id="RHEA:24388"/>
        <dbReference type="ChEBI" id="CHEBI:16704"/>
        <dbReference type="ChEBI" id="CHEBI:17568"/>
        <dbReference type="ChEBI" id="CHEBI:43474"/>
        <dbReference type="ChEBI" id="CHEBI:57720"/>
        <dbReference type="EC" id="2.4.2.2"/>
    </reaction>
</comment>
<evidence type="ECO:0000256" key="6">
    <source>
        <dbReference type="ARBA" id="ARBA00014680"/>
    </source>
</evidence>
<dbReference type="Proteomes" id="UP000004633">
    <property type="component" value="Unassembled WGS sequence"/>
</dbReference>
<comment type="catalytic activity">
    <reaction evidence="1">
        <text>2'-deoxyuridine + phosphate = 2-deoxy-alpha-D-ribose 1-phosphate + uracil</text>
        <dbReference type="Rhea" id="RHEA:22824"/>
        <dbReference type="ChEBI" id="CHEBI:16450"/>
        <dbReference type="ChEBI" id="CHEBI:17568"/>
        <dbReference type="ChEBI" id="CHEBI:43474"/>
        <dbReference type="ChEBI" id="CHEBI:57259"/>
        <dbReference type="EC" id="2.4.2.2"/>
    </reaction>
</comment>
<dbReference type="PROSITE" id="PS00647">
    <property type="entry name" value="THYMID_PHOSPHORYLASE"/>
    <property type="match status" value="1"/>
</dbReference>
<keyword evidence="7 12" id="KW-0328">Glycosyltransferase</keyword>
<evidence type="ECO:0000256" key="1">
    <source>
        <dbReference type="ARBA" id="ARBA00001066"/>
    </source>
</evidence>
<dbReference type="Gene3D" id="3.40.1030.10">
    <property type="entry name" value="Nucleoside phosphorylase/phosphoribosyltransferase catalytic domain"/>
    <property type="match status" value="1"/>
</dbReference>
<dbReference type="Pfam" id="PF02885">
    <property type="entry name" value="Glycos_trans_3N"/>
    <property type="match status" value="1"/>
</dbReference>
<dbReference type="Gene3D" id="3.90.1170.30">
    <property type="entry name" value="Pyrimidine nucleoside phosphorylase-like, C-terminal domain"/>
    <property type="match status" value="1"/>
</dbReference>
<dbReference type="HOGENOM" id="CLU_025040_0_1_9"/>
<proteinExistence type="inferred from homology"/>
<dbReference type="Pfam" id="PF07831">
    <property type="entry name" value="PYNP_C"/>
    <property type="match status" value="1"/>
</dbReference>
<dbReference type="PANTHER" id="PTHR10515">
    <property type="entry name" value="THYMIDINE PHOSPHORYLASE"/>
    <property type="match status" value="1"/>
</dbReference>
<comment type="caution">
    <text evidence="12">The sequence shown here is derived from an EMBL/GenBank/DDBJ whole genome shotgun (WGS) entry which is preliminary data.</text>
</comment>
<feature type="domain" description="Pyrimidine nucleoside phosphorylase C-terminal" evidence="11">
    <location>
        <begin position="344"/>
        <end position="418"/>
    </location>
</feature>
<evidence type="ECO:0000259" key="11">
    <source>
        <dbReference type="SMART" id="SM00941"/>
    </source>
</evidence>
<evidence type="ECO:0000313" key="13">
    <source>
        <dbReference type="Proteomes" id="UP000004633"/>
    </source>
</evidence>
<organism evidence="12 13">
    <name type="scientific">Selenomonas artemidis F0399</name>
    <dbReference type="NCBI Taxonomy" id="749551"/>
    <lineage>
        <taxon>Bacteria</taxon>
        <taxon>Bacillati</taxon>
        <taxon>Bacillota</taxon>
        <taxon>Negativicutes</taxon>
        <taxon>Selenomonadales</taxon>
        <taxon>Selenomonadaceae</taxon>
        <taxon>Selenomonas</taxon>
    </lineage>
</organism>
<dbReference type="InterPro" id="IPR000053">
    <property type="entry name" value="Thymidine/pyrmidine_PPase"/>
</dbReference>
<comment type="function">
    <text evidence="2">Catalyzes phosphorolysis of the pyrimidine nucleosides uridine, thymidine and 2'-deoxyuridine with the formation of the corresponding pyrimidine base and ribose-1-phosphate.</text>
</comment>
<evidence type="ECO:0000256" key="4">
    <source>
        <dbReference type="ARBA" id="ARBA00011738"/>
    </source>
</evidence>
<dbReference type="NCBIfam" id="NF004490">
    <property type="entry name" value="PRK05820.1"/>
    <property type="match status" value="1"/>
</dbReference>
<dbReference type="EC" id="2.4.2.2" evidence="5"/>
<dbReference type="GO" id="GO:0006206">
    <property type="term" value="P:pyrimidine nucleobase metabolic process"/>
    <property type="evidence" value="ECO:0007669"/>
    <property type="project" value="InterPro"/>
</dbReference>
<dbReference type="SUPFAM" id="SSF54680">
    <property type="entry name" value="Pyrimidine nucleoside phosphorylase C-terminal domain"/>
    <property type="match status" value="1"/>
</dbReference>
<dbReference type="SUPFAM" id="SSF52418">
    <property type="entry name" value="Nucleoside phosphorylase/phosphoribosyltransferase catalytic domain"/>
    <property type="match status" value="1"/>
</dbReference>
<keyword evidence="13" id="KW-1185">Reference proteome</keyword>
<dbReference type="EMBL" id="AECV01000035">
    <property type="protein sequence ID" value="EFW29206.1"/>
    <property type="molecule type" value="Genomic_DNA"/>
</dbReference>
<dbReference type="Pfam" id="PF00591">
    <property type="entry name" value="Glycos_transf_3"/>
    <property type="match status" value="1"/>
</dbReference>
<dbReference type="GO" id="GO:0004645">
    <property type="term" value="F:1,4-alpha-oligoglucan phosphorylase activity"/>
    <property type="evidence" value="ECO:0007669"/>
    <property type="project" value="InterPro"/>
</dbReference>
<dbReference type="NCBIfam" id="TIGR02644">
    <property type="entry name" value="Y_phosphoryl"/>
    <property type="match status" value="1"/>
</dbReference>
<reference evidence="12 13" key="1">
    <citation type="submission" date="2010-08" db="EMBL/GenBank/DDBJ databases">
        <authorList>
            <person name="Weinstock G."/>
            <person name="Sodergren E."/>
            <person name="Clifton S."/>
            <person name="Fulton L."/>
            <person name="Fulton B."/>
            <person name="Courtney L."/>
            <person name="Fronick C."/>
            <person name="Harrison M."/>
            <person name="Strong C."/>
            <person name="Farmer C."/>
            <person name="Delahaunty K."/>
            <person name="Markovic C."/>
            <person name="Hall O."/>
            <person name="Minx P."/>
            <person name="Tomlinson C."/>
            <person name="Mitreva M."/>
            <person name="Hou S."/>
            <person name="Chen J."/>
            <person name="Wollam A."/>
            <person name="Pepin K.H."/>
            <person name="Johnson M."/>
            <person name="Bhonagiri V."/>
            <person name="Zhang X."/>
            <person name="Suruliraj S."/>
            <person name="Warren W."/>
            <person name="Chinwalla A."/>
            <person name="Mardis E.R."/>
            <person name="Wilson R.K."/>
        </authorList>
    </citation>
    <scope>NUCLEOTIDE SEQUENCE [LARGE SCALE GENOMIC DNA]</scope>
    <source>
        <strain evidence="12 13">F0399</strain>
    </source>
</reference>